<dbReference type="EMBL" id="CALTRL010004048">
    <property type="protein sequence ID" value="CAH7682384.1"/>
    <property type="molecule type" value="Genomic_DNA"/>
</dbReference>
<dbReference type="Proteomes" id="UP001153365">
    <property type="component" value="Unassembled WGS sequence"/>
</dbReference>
<dbReference type="AlphaFoldDB" id="A0AAV0B8A5"/>
<comment type="caution">
    <text evidence="3">The sequence shown here is derived from an EMBL/GenBank/DDBJ whole genome shotgun (WGS) entry which is preliminary data.</text>
</comment>
<keyword evidence="1" id="KW-1133">Transmembrane helix</keyword>
<dbReference type="EMBL" id="CALTRL010004611">
    <property type="protein sequence ID" value="CAH7683315.1"/>
    <property type="molecule type" value="Genomic_DNA"/>
</dbReference>
<feature type="transmembrane region" description="Helical" evidence="1">
    <location>
        <begin position="26"/>
        <end position="46"/>
    </location>
</feature>
<proteinExistence type="predicted"/>
<name>A0AAV0B8A5_PHAPC</name>
<feature type="transmembrane region" description="Helical" evidence="1">
    <location>
        <begin position="302"/>
        <end position="320"/>
    </location>
</feature>
<sequence length="373" mass="42877">MKMDLFERFPDKIGIGRPFVMALQKIFWGVGIFEVLIILPTAVAVYRVKLNRHRMIMPLLLTCWILAWVSLIPFFGRIWPVSLNIQQKYSNVPSGLPMFLCQANALLLSYFWTALAGYQLLFMIELFRLLLRLRKLPVPKDSTLEKPISFKFNPRLGSYSATSVLTYSNSDLEKNPFPKLEPLEKLPLGIQTYEPKLIIPTRNFFSLNSLVSYFPFLTAFGGFFLTFTELVREKFTRIHANQFFCSVASNSGSKHFGILLFLHFVPAFIIGVICIIIYFLLLSGRKTSAFNLERKLISKISVFSFISLGGGVIQFILYLFDDGKIVRQNGYILPMFMIIVQLVAALLFIDSDIIQEWNLWLIKTKNFLTNKKG</sequence>
<feature type="transmembrane region" description="Helical" evidence="1">
    <location>
        <begin position="332"/>
        <end position="349"/>
    </location>
</feature>
<keyword evidence="1" id="KW-0472">Membrane</keyword>
<feature type="transmembrane region" description="Helical" evidence="1">
    <location>
        <begin position="107"/>
        <end position="131"/>
    </location>
</feature>
<accession>A0AAV0B8A5</accession>
<feature type="transmembrane region" description="Helical" evidence="1">
    <location>
        <begin position="58"/>
        <end position="79"/>
    </location>
</feature>
<evidence type="ECO:0000313" key="2">
    <source>
        <dbReference type="EMBL" id="CAH7682384.1"/>
    </source>
</evidence>
<protein>
    <submittedName>
        <fullName evidence="3">Expressed protein</fullName>
    </submittedName>
</protein>
<gene>
    <name evidence="2" type="ORF">PPACK8108_LOCUS15273</name>
    <name evidence="3" type="ORF">PPACK8108_LOCUS16766</name>
</gene>
<keyword evidence="1" id="KW-0812">Transmembrane</keyword>
<evidence type="ECO:0000313" key="4">
    <source>
        <dbReference type="Proteomes" id="UP001153365"/>
    </source>
</evidence>
<organism evidence="3 4">
    <name type="scientific">Phakopsora pachyrhizi</name>
    <name type="common">Asian soybean rust disease fungus</name>
    <dbReference type="NCBI Taxonomy" id="170000"/>
    <lineage>
        <taxon>Eukaryota</taxon>
        <taxon>Fungi</taxon>
        <taxon>Dikarya</taxon>
        <taxon>Basidiomycota</taxon>
        <taxon>Pucciniomycotina</taxon>
        <taxon>Pucciniomycetes</taxon>
        <taxon>Pucciniales</taxon>
        <taxon>Phakopsoraceae</taxon>
        <taxon>Phakopsora</taxon>
    </lineage>
</organism>
<evidence type="ECO:0000313" key="3">
    <source>
        <dbReference type="EMBL" id="CAH7683315.1"/>
    </source>
</evidence>
<reference evidence="3" key="1">
    <citation type="submission" date="2022-06" db="EMBL/GenBank/DDBJ databases">
        <authorList>
            <consortium name="SYNGENTA / RWTH Aachen University"/>
        </authorList>
    </citation>
    <scope>NUCLEOTIDE SEQUENCE</scope>
</reference>
<feature type="transmembrane region" description="Helical" evidence="1">
    <location>
        <begin position="256"/>
        <end position="281"/>
    </location>
</feature>
<feature type="transmembrane region" description="Helical" evidence="1">
    <location>
        <begin position="204"/>
        <end position="227"/>
    </location>
</feature>
<evidence type="ECO:0000256" key="1">
    <source>
        <dbReference type="SAM" id="Phobius"/>
    </source>
</evidence>
<keyword evidence="4" id="KW-1185">Reference proteome</keyword>